<reference evidence="2" key="1">
    <citation type="submission" date="2025-08" db="UniProtKB">
        <authorList>
            <consortium name="RefSeq"/>
        </authorList>
    </citation>
    <scope>IDENTIFICATION</scope>
    <source>
        <tissue evidence="2">Testes</tissue>
    </source>
</reference>
<proteinExistence type="predicted"/>
<organism evidence="1 2">
    <name type="scientific">Saccoglossus kowalevskii</name>
    <name type="common">Acorn worm</name>
    <dbReference type="NCBI Taxonomy" id="10224"/>
    <lineage>
        <taxon>Eukaryota</taxon>
        <taxon>Metazoa</taxon>
        <taxon>Hemichordata</taxon>
        <taxon>Enteropneusta</taxon>
        <taxon>Harrimaniidae</taxon>
        <taxon>Saccoglossus</taxon>
    </lineage>
</organism>
<dbReference type="Proteomes" id="UP000694865">
    <property type="component" value="Unplaced"/>
</dbReference>
<evidence type="ECO:0000313" key="2">
    <source>
        <dbReference type="RefSeq" id="XP_006813483.1"/>
    </source>
</evidence>
<dbReference type="GeneID" id="102805711"/>
<sequence length="127" mass="13878">MVSVTVLVPPVQIINVPVKAATPGLPVQHSSIHASQIPVRTVAFVHHSKGHAPSTSVSVYSAIQERTVKVLLMHVRTTHARMEEHVLQFRDHVHNLPVPVLAATRVHSVKHCKIRASLILVGMVVLV</sequence>
<gene>
    <name evidence="2" type="primary">LOC102805711</name>
</gene>
<dbReference type="RefSeq" id="XP_006813483.1">
    <property type="nucleotide sequence ID" value="XM_006813420.1"/>
</dbReference>
<accession>A0ABM0M0E2</accession>
<name>A0ABM0M0E2_SACKO</name>
<evidence type="ECO:0000313" key="1">
    <source>
        <dbReference type="Proteomes" id="UP000694865"/>
    </source>
</evidence>
<protein>
    <submittedName>
        <fullName evidence="2">Uncharacterized protein LOC102805711</fullName>
    </submittedName>
</protein>
<keyword evidence="1" id="KW-1185">Reference proteome</keyword>